<comment type="caution">
    <text evidence="12">The sequence shown here is derived from an EMBL/GenBank/DDBJ whole genome shotgun (WGS) entry which is preliminary data.</text>
</comment>
<reference evidence="12" key="2">
    <citation type="journal article" date="2024" name="Plant">
        <title>Genomic evolution and insights into agronomic trait innovations of Sesamum species.</title>
        <authorList>
            <person name="Miao H."/>
            <person name="Wang L."/>
            <person name="Qu L."/>
            <person name="Liu H."/>
            <person name="Sun Y."/>
            <person name="Le M."/>
            <person name="Wang Q."/>
            <person name="Wei S."/>
            <person name="Zheng Y."/>
            <person name="Lin W."/>
            <person name="Duan Y."/>
            <person name="Cao H."/>
            <person name="Xiong S."/>
            <person name="Wang X."/>
            <person name="Wei L."/>
            <person name="Li C."/>
            <person name="Ma Q."/>
            <person name="Ju M."/>
            <person name="Zhao R."/>
            <person name="Li G."/>
            <person name="Mu C."/>
            <person name="Tian Q."/>
            <person name="Mei H."/>
            <person name="Zhang T."/>
            <person name="Gao T."/>
            <person name="Zhang H."/>
        </authorList>
    </citation>
    <scope>NUCLEOTIDE SEQUENCE</scope>
    <source>
        <strain evidence="12">G01</strain>
    </source>
</reference>
<dbReference type="SUPFAM" id="SSF48264">
    <property type="entry name" value="Cytochrome P450"/>
    <property type="match status" value="1"/>
</dbReference>
<evidence type="ECO:0000256" key="7">
    <source>
        <dbReference type="ARBA" id="ARBA00023002"/>
    </source>
</evidence>
<evidence type="ECO:0000256" key="10">
    <source>
        <dbReference type="ARBA" id="ARBA00023136"/>
    </source>
</evidence>
<dbReference type="InterPro" id="IPR017972">
    <property type="entry name" value="Cyt_P450_CS"/>
</dbReference>
<evidence type="ECO:0000256" key="4">
    <source>
        <dbReference type="ARBA" id="ARBA00022692"/>
    </source>
</evidence>
<evidence type="ECO:0000256" key="11">
    <source>
        <dbReference type="RuleBase" id="RU000461"/>
    </source>
</evidence>
<dbReference type="EMBL" id="JACGWK010000012">
    <property type="protein sequence ID" value="KAL0323033.1"/>
    <property type="molecule type" value="Genomic_DNA"/>
</dbReference>
<protein>
    <submittedName>
        <fullName evidence="12">Labd-13Z-ene-9,15,16-triol synthase, chloroplastic</fullName>
    </submittedName>
</protein>
<dbReference type="AlphaFoldDB" id="A0AAW2LXK8"/>
<dbReference type="GO" id="GO:0016020">
    <property type="term" value="C:membrane"/>
    <property type="evidence" value="ECO:0007669"/>
    <property type="project" value="UniProtKB-SubCell"/>
</dbReference>
<comment type="subcellular location">
    <subcellularLocation>
        <location evidence="1">Membrane</location>
        <topology evidence="1">Single-pass membrane protein</topology>
    </subcellularLocation>
</comment>
<comment type="similarity">
    <text evidence="2 11">Belongs to the cytochrome P450 family.</text>
</comment>
<evidence type="ECO:0000256" key="6">
    <source>
        <dbReference type="ARBA" id="ARBA00022989"/>
    </source>
</evidence>
<evidence type="ECO:0000313" key="12">
    <source>
        <dbReference type="EMBL" id="KAL0323033.1"/>
    </source>
</evidence>
<keyword evidence="5 11" id="KW-0479">Metal-binding</keyword>
<gene>
    <name evidence="12" type="ORF">Sangu_1922600</name>
</gene>
<dbReference type="PANTHER" id="PTHR47950:SF4">
    <property type="entry name" value="GERANIOL 8-HYDROXYLASE-LIKE"/>
    <property type="match status" value="1"/>
</dbReference>
<keyword evidence="9 11" id="KW-0503">Monooxygenase</keyword>
<dbReference type="Pfam" id="PF00067">
    <property type="entry name" value="p450"/>
    <property type="match status" value="1"/>
</dbReference>
<dbReference type="GO" id="GO:0005506">
    <property type="term" value="F:iron ion binding"/>
    <property type="evidence" value="ECO:0007669"/>
    <property type="project" value="InterPro"/>
</dbReference>
<evidence type="ECO:0000256" key="2">
    <source>
        <dbReference type="ARBA" id="ARBA00010617"/>
    </source>
</evidence>
<name>A0AAW2LXK8_9LAMI</name>
<dbReference type="PANTHER" id="PTHR47950">
    <property type="entry name" value="CYTOCHROME P450, FAMILY 76, SUBFAMILY C, POLYPEPTIDE 5-RELATED"/>
    <property type="match status" value="1"/>
</dbReference>
<dbReference type="InterPro" id="IPR036396">
    <property type="entry name" value="Cyt_P450_sf"/>
</dbReference>
<keyword evidence="10" id="KW-0472">Membrane</keyword>
<keyword evidence="6" id="KW-1133">Transmembrane helix</keyword>
<dbReference type="PRINTS" id="PR00463">
    <property type="entry name" value="EP450I"/>
</dbReference>
<dbReference type="PROSITE" id="PS00086">
    <property type="entry name" value="CYTOCHROME_P450"/>
    <property type="match status" value="1"/>
</dbReference>
<dbReference type="GO" id="GO:0016705">
    <property type="term" value="F:oxidoreductase activity, acting on paired donors, with incorporation or reduction of molecular oxygen"/>
    <property type="evidence" value="ECO:0007669"/>
    <property type="project" value="InterPro"/>
</dbReference>
<keyword evidence="3 11" id="KW-0349">Heme</keyword>
<evidence type="ECO:0000256" key="3">
    <source>
        <dbReference type="ARBA" id="ARBA00022617"/>
    </source>
</evidence>
<proteinExistence type="inferred from homology"/>
<evidence type="ECO:0000256" key="9">
    <source>
        <dbReference type="ARBA" id="ARBA00023033"/>
    </source>
</evidence>
<dbReference type="InterPro" id="IPR001128">
    <property type="entry name" value="Cyt_P450"/>
</dbReference>
<organism evidence="12">
    <name type="scientific">Sesamum angustifolium</name>
    <dbReference type="NCBI Taxonomy" id="2727405"/>
    <lineage>
        <taxon>Eukaryota</taxon>
        <taxon>Viridiplantae</taxon>
        <taxon>Streptophyta</taxon>
        <taxon>Embryophyta</taxon>
        <taxon>Tracheophyta</taxon>
        <taxon>Spermatophyta</taxon>
        <taxon>Magnoliopsida</taxon>
        <taxon>eudicotyledons</taxon>
        <taxon>Gunneridae</taxon>
        <taxon>Pentapetalae</taxon>
        <taxon>asterids</taxon>
        <taxon>lamiids</taxon>
        <taxon>Lamiales</taxon>
        <taxon>Pedaliaceae</taxon>
        <taxon>Sesamum</taxon>
    </lineage>
</organism>
<sequence>MDCTIDFKGQDFMLIPFGSGRRMCPGWPLAERMLHLMVASLIHNFDWKFEPGVKPEDVDTEEKFGLSLHKSIPLKAIPVKPLSI</sequence>
<keyword evidence="8 11" id="KW-0408">Iron</keyword>
<evidence type="ECO:0000256" key="5">
    <source>
        <dbReference type="ARBA" id="ARBA00022723"/>
    </source>
</evidence>
<dbReference type="Gene3D" id="1.10.630.10">
    <property type="entry name" value="Cytochrome P450"/>
    <property type="match status" value="1"/>
</dbReference>
<keyword evidence="7 11" id="KW-0560">Oxidoreductase</keyword>
<evidence type="ECO:0000256" key="1">
    <source>
        <dbReference type="ARBA" id="ARBA00004167"/>
    </source>
</evidence>
<dbReference type="GO" id="GO:0004497">
    <property type="term" value="F:monooxygenase activity"/>
    <property type="evidence" value="ECO:0007669"/>
    <property type="project" value="UniProtKB-KW"/>
</dbReference>
<dbReference type="InterPro" id="IPR002401">
    <property type="entry name" value="Cyt_P450_E_grp-I"/>
</dbReference>
<evidence type="ECO:0000256" key="8">
    <source>
        <dbReference type="ARBA" id="ARBA00023004"/>
    </source>
</evidence>
<dbReference type="GO" id="GO:0020037">
    <property type="term" value="F:heme binding"/>
    <property type="evidence" value="ECO:0007669"/>
    <property type="project" value="InterPro"/>
</dbReference>
<reference evidence="12" key="1">
    <citation type="submission" date="2020-06" db="EMBL/GenBank/DDBJ databases">
        <authorList>
            <person name="Li T."/>
            <person name="Hu X."/>
            <person name="Zhang T."/>
            <person name="Song X."/>
            <person name="Zhang H."/>
            <person name="Dai N."/>
            <person name="Sheng W."/>
            <person name="Hou X."/>
            <person name="Wei L."/>
        </authorList>
    </citation>
    <scope>NUCLEOTIDE SEQUENCE</scope>
    <source>
        <strain evidence="12">G01</strain>
        <tissue evidence="12">Leaf</tissue>
    </source>
</reference>
<keyword evidence="4" id="KW-0812">Transmembrane</keyword>
<accession>A0AAW2LXK8</accession>